<evidence type="ECO:0000313" key="5">
    <source>
        <dbReference type="EMBL" id="EPE09105.1"/>
    </source>
</evidence>
<dbReference type="OrthoDB" id="2993351at2759"/>
<sequence length="146" mass="16065">MPTGSCHCGRVRITIPTAPAYLNECQCTLCFKYGVRWCYFTKDQVTVEIASDSDGDTKQYLLSSPAAASATPLPGLALYIRNDVDYKTKPENTAFNRCANCGGVAFWIRTYPSYAEKPNGRTGINSQLFARDVVEGVEIRKEPGPP</sequence>
<dbReference type="eggNOG" id="ENOG502RA41">
    <property type="taxonomic scope" value="Eukaryota"/>
</dbReference>
<keyword evidence="6" id="KW-1185">Reference proteome</keyword>
<keyword evidence="2" id="KW-0479">Metal-binding</keyword>
<protein>
    <submittedName>
        <fullName evidence="5">Glutathione-dependent formaldehyde-activating protein</fullName>
    </submittedName>
</protein>
<dbReference type="GO" id="GO:0016846">
    <property type="term" value="F:carbon-sulfur lyase activity"/>
    <property type="evidence" value="ECO:0007669"/>
    <property type="project" value="InterPro"/>
</dbReference>
<dbReference type="InterPro" id="IPR011057">
    <property type="entry name" value="Mss4-like_sf"/>
</dbReference>
<dbReference type="SUPFAM" id="SSF51316">
    <property type="entry name" value="Mss4-like"/>
    <property type="match status" value="1"/>
</dbReference>
<dbReference type="EMBL" id="KE148147">
    <property type="protein sequence ID" value="EPE09105.1"/>
    <property type="molecule type" value="Genomic_DNA"/>
</dbReference>
<name>S3D6R9_OPHP1</name>
<dbReference type="GO" id="GO:0046872">
    <property type="term" value="F:metal ion binding"/>
    <property type="evidence" value="ECO:0007669"/>
    <property type="project" value="UniProtKB-KW"/>
</dbReference>
<evidence type="ECO:0000313" key="6">
    <source>
        <dbReference type="Proteomes" id="UP000016923"/>
    </source>
</evidence>
<accession>S3D6R9</accession>
<gene>
    <name evidence="5" type="ORF">F503_06881</name>
</gene>
<dbReference type="VEuPathDB" id="FungiDB:F503_06881"/>
<keyword evidence="3" id="KW-0862">Zinc</keyword>
<dbReference type="HOGENOM" id="CLU_055491_7_1_1"/>
<evidence type="ECO:0000256" key="1">
    <source>
        <dbReference type="ARBA" id="ARBA00005495"/>
    </source>
</evidence>
<proteinExistence type="inferred from homology"/>
<dbReference type="OMA" id="LTATCHC"/>
<evidence type="ECO:0000256" key="2">
    <source>
        <dbReference type="ARBA" id="ARBA00022723"/>
    </source>
</evidence>
<dbReference type="InterPro" id="IPR006913">
    <property type="entry name" value="CENP-V/GFA"/>
</dbReference>
<dbReference type="AlphaFoldDB" id="S3D6R9"/>
<dbReference type="Gene3D" id="2.170.150.70">
    <property type="match status" value="1"/>
</dbReference>
<evidence type="ECO:0000256" key="3">
    <source>
        <dbReference type="ARBA" id="ARBA00022833"/>
    </source>
</evidence>
<evidence type="ECO:0000259" key="4">
    <source>
        <dbReference type="Pfam" id="PF04828"/>
    </source>
</evidence>
<comment type="similarity">
    <text evidence="1">Belongs to the Gfa family.</text>
</comment>
<organism evidence="5 6">
    <name type="scientific">Ophiostoma piceae (strain UAMH 11346)</name>
    <name type="common">Sap stain fungus</name>
    <dbReference type="NCBI Taxonomy" id="1262450"/>
    <lineage>
        <taxon>Eukaryota</taxon>
        <taxon>Fungi</taxon>
        <taxon>Dikarya</taxon>
        <taxon>Ascomycota</taxon>
        <taxon>Pezizomycotina</taxon>
        <taxon>Sordariomycetes</taxon>
        <taxon>Sordariomycetidae</taxon>
        <taxon>Ophiostomatales</taxon>
        <taxon>Ophiostomataceae</taxon>
        <taxon>Ophiostoma</taxon>
    </lineage>
</organism>
<reference evidence="5 6" key="1">
    <citation type="journal article" date="2013" name="BMC Genomics">
        <title>The genome and transcriptome of the pine saprophyte Ophiostoma piceae, and a comparison with the bark beetle-associated pine pathogen Grosmannia clavigera.</title>
        <authorList>
            <person name="Haridas S."/>
            <person name="Wang Y."/>
            <person name="Lim L."/>
            <person name="Massoumi Alamouti S."/>
            <person name="Jackman S."/>
            <person name="Docking R."/>
            <person name="Robertson G."/>
            <person name="Birol I."/>
            <person name="Bohlmann J."/>
            <person name="Breuil C."/>
        </authorList>
    </citation>
    <scope>NUCLEOTIDE SEQUENCE [LARGE SCALE GENOMIC DNA]</scope>
    <source>
        <strain evidence="5 6">UAMH 11346</strain>
    </source>
</reference>
<feature type="domain" description="CENP-V/GFA" evidence="4">
    <location>
        <begin position="2"/>
        <end position="33"/>
    </location>
</feature>
<dbReference type="Pfam" id="PF04828">
    <property type="entry name" value="GFA"/>
    <property type="match status" value="1"/>
</dbReference>
<dbReference type="Proteomes" id="UP000016923">
    <property type="component" value="Unassembled WGS sequence"/>
</dbReference>